<feature type="transmembrane region" description="Helical" evidence="1">
    <location>
        <begin position="20"/>
        <end position="41"/>
    </location>
</feature>
<dbReference type="InterPro" id="IPR058287">
    <property type="entry name" value="DUF7981"/>
</dbReference>
<evidence type="ECO:0000256" key="1">
    <source>
        <dbReference type="SAM" id="Phobius"/>
    </source>
</evidence>
<keyword evidence="4" id="KW-1185">Reference proteome</keyword>
<evidence type="ECO:0000313" key="3">
    <source>
        <dbReference type="EMBL" id="SFS43572.1"/>
    </source>
</evidence>
<dbReference type="Pfam" id="PF25938">
    <property type="entry name" value="DUF7981"/>
    <property type="match status" value="1"/>
</dbReference>
<keyword evidence="1" id="KW-0472">Membrane</keyword>
<keyword evidence="1" id="KW-0812">Transmembrane</keyword>
<keyword evidence="1" id="KW-1133">Transmembrane helix</keyword>
<sequence length="56" mass="5967">MAFLAVLQGYTLAREPLLSITQAVLVAAVVGGVTAAVAYGLEYRIAAWTAQRTDER</sequence>
<accession>A0A1I6PTN8</accession>
<dbReference type="Proteomes" id="UP000199199">
    <property type="component" value="Unassembled WGS sequence"/>
</dbReference>
<proteinExistence type="predicted"/>
<gene>
    <name evidence="3" type="ORF">SAMN04488556_0778</name>
</gene>
<organism evidence="3 4">
    <name type="scientific">Halostagnicola kamekurae</name>
    <dbReference type="NCBI Taxonomy" id="619731"/>
    <lineage>
        <taxon>Archaea</taxon>
        <taxon>Methanobacteriati</taxon>
        <taxon>Methanobacteriota</taxon>
        <taxon>Stenosarchaea group</taxon>
        <taxon>Halobacteria</taxon>
        <taxon>Halobacteriales</taxon>
        <taxon>Natrialbaceae</taxon>
        <taxon>Halostagnicola</taxon>
    </lineage>
</organism>
<dbReference type="EMBL" id="FOZS01000001">
    <property type="protein sequence ID" value="SFS43572.1"/>
    <property type="molecule type" value="Genomic_DNA"/>
</dbReference>
<feature type="domain" description="DUF7981" evidence="2">
    <location>
        <begin position="1"/>
        <end position="47"/>
    </location>
</feature>
<protein>
    <recommendedName>
        <fullName evidence="2">DUF7981 domain-containing protein</fullName>
    </recommendedName>
</protein>
<evidence type="ECO:0000259" key="2">
    <source>
        <dbReference type="Pfam" id="PF25938"/>
    </source>
</evidence>
<name>A0A1I6PTN8_9EURY</name>
<dbReference type="AlphaFoldDB" id="A0A1I6PTN8"/>
<reference evidence="4" key="1">
    <citation type="submission" date="2016-10" db="EMBL/GenBank/DDBJ databases">
        <authorList>
            <person name="Varghese N."/>
            <person name="Submissions S."/>
        </authorList>
    </citation>
    <scope>NUCLEOTIDE SEQUENCE [LARGE SCALE GENOMIC DNA]</scope>
    <source>
        <strain evidence="4">DSM 22427</strain>
    </source>
</reference>
<evidence type="ECO:0000313" key="4">
    <source>
        <dbReference type="Proteomes" id="UP000199199"/>
    </source>
</evidence>